<dbReference type="AlphaFoldDB" id="A0A0R3WTW6"/>
<evidence type="ECO:0000313" key="5">
    <source>
        <dbReference type="WBParaSite" id="TTAC_0000420601-mRNA-1"/>
    </source>
</evidence>
<reference evidence="3 4" key="2">
    <citation type="submission" date="2018-11" db="EMBL/GenBank/DDBJ databases">
        <authorList>
            <consortium name="Pathogen Informatics"/>
        </authorList>
    </citation>
    <scope>NUCLEOTIDE SEQUENCE [LARGE SCALE GENOMIC DNA]</scope>
</reference>
<feature type="chain" id="PRO_5043133004" evidence="2">
    <location>
        <begin position="22"/>
        <end position="136"/>
    </location>
</feature>
<keyword evidence="4" id="KW-1185">Reference proteome</keyword>
<feature type="region of interest" description="Disordered" evidence="1">
    <location>
        <begin position="78"/>
        <end position="136"/>
    </location>
</feature>
<feature type="compositionally biased region" description="Polar residues" evidence="1">
    <location>
        <begin position="78"/>
        <end position="96"/>
    </location>
</feature>
<dbReference type="WBParaSite" id="TTAC_0000420601-mRNA-1">
    <property type="protein sequence ID" value="TTAC_0000420601-mRNA-1"/>
    <property type="gene ID" value="TTAC_0000420601"/>
</dbReference>
<protein>
    <submittedName>
        <fullName evidence="5">Secreted protein</fullName>
    </submittedName>
</protein>
<proteinExistence type="predicted"/>
<dbReference type="Proteomes" id="UP000274429">
    <property type="component" value="Unassembled WGS sequence"/>
</dbReference>
<evidence type="ECO:0000313" key="4">
    <source>
        <dbReference type="Proteomes" id="UP000274429"/>
    </source>
</evidence>
<dbReference type="STRING" id="6205.A0A0R3WTW6"/>
<dbReference type="EMBL" id="UYWX01003876">
    <property type="protein sequence ID" value="VDM24392.1"/>
    <property type="molecule type" value="Genomic_DNA"/>
</dbReference>
<accession>A0A0R3WTW6</accession>
<gene>
    <name evidence="3" type="ORF">TTAC_LOCUS4191</name>
</gene>
<dbReference type="OrthoDB" id="10631665at2759"/>
<evidence type="ECO:0000256" key="2">
    <source>
        <dbReference type="SAM" id="SignalP"/>
    </source>
</evidence>
<evidence type="ECO:0000313" key="3">
    <source>
        <dbReference type="EMBL" id="VDM24392.1"/>
    </source>
</evidence>
<reference evidence="5" key="1">
    <citation type="submission" date="2017-02" db="UniProtKB">
        <authorList>
            <consortium name="WormBaseParasite"/>
        </authorList>
    </citation>
    <scope>IDENTIFICATION</scope>
</reference>
<evidence type="ECO:0000256" key="1">
    <source>
        <dbReference type="SAM" id="MobiDB-lite"/>
    </source>
</evidence>
<organism evidence="5">
    <name type="scientific">Hydatigena taeniaeformis</name>
    <name type="common">Feline tapeworm</name>
    <name type="synonym">Taenia taeniaeformis</name>
    <dbReference type="NCBI Taxonomy" id="6205"/>
    <lineage>
        <taxon>Eukaryota</taxon>
        <taxon>Metazoa</taxon>
        <taxon>Spiralia</taxon>
        <taxon>Lophotrochozoa</taxon>
        <taxon>Platyhelminthes</taxon>
        <taxon>Cestoda</taxon>
        <taxon>Eucestoda</taxon>
        <taxon>Cyclophyllidea</taxon>
        <taxon>Taeniidae</taxon>
        <taxon>Hydatigera</taxon>
    </lineage>
</organism>
<feature type="signal peptide" evidence="2">
    <location>
        <begin position="1"/>
        <end position="21"/>
    </location>
</feature>
<name>A0A0R3WTW6_HYDTA</name>
<keyword evidence="2" id="KW-0732">Signal</keyword>
<sequence>MNTTDVYILPIFLLPLILLLRQHTKIVSRCHICVGPSCLLPQPTLTSLLLPPSNGERTAPPPLTAAGTAATTFTTVVPSSMANHQGQSVGSYNVSLSPPRAHSNHSSSPPRQGDPRHPEGGFLDFPHPPSWSTTNH</sequence>